<proteinExistence type="predicted"/>
<name>A0A7I7JZA7_9MYCO</name>
<dbReference type="Pfam" id="PF13828">
    <property type="entry name" value="DUF4190"/>
    <property type="match status" value="1"/>
</dbReference>
<dbReference type="KEGG" id="mdu:MDUV_15240"/>
<dbReference type="AlphaFoldDB" id="A0A7I7JZA7"/>
<organism evidence="1 2">
    <name type="scientific">Mycolicibacterium duvalii</name>
    <dbReference type="NCBI Taxonomy" id="39688"/>
    <lineage>
        <taxon>Bacteria</taxon>
        <taxon>Bacillati</taxon>
        <taxon>Actinomycetota</taxon>
        <taxon>Actinomycetes</taxon>
        <taxon>Mycobacteriales</taxon>
        <taxon>Mycobacteriaceae</taxon>
        <taxon>Mycolicibacterium</taxon>
    </lineage>
</organism>
<keyword evidence="2" id="KW-1185">Reference proteome</keyword>
<evidence type="ECO:0000313" key="1">
    <source>
        <dbReference type="EMBL" id="BBX16664.1"/>
    </source>
</evidence>
<reference evidence="1 2" key="1">
    <citation type="journal article" date="2019" name="Emerg. Microbes Infect.">
        <title>Comprehensive subspecies identification of 175 nontuberculous mycobacteria species based on 7547 genomic profiles.</title>
        <authorList>
            <person name="Matsumoto Y."/>
            <person name="Kinjo T."/>
            <person name="Motooka D."/>
            <person name="Nabeya D."/>
            <person name="Jung N."/>
            <person name="Uechi K."/>
            <person name="Horii T."/>
            <person name="Iida T."/>
            <person name="Fujita J."/>
            <person name="Nakamura S."/>
        </authorList>
    </citation>
    <scope>NUCLEOTIDE SEQUENCE [LARGE SCALE GENOMIC DNA]</scope>
    <source>
        <strain evidence="1 2">JCM 6396</strain>
    </source>
</reference>
<dbReference type="OrthoDB" id="4557756at2"/>
<dbReference type="RefSeq" id="WP_098001405.1">
    <property type="nucleotide sequence ID" value="NZ_AP022563.1"/>
</dbReference>
<protein>
    <submittedName>
        <fullName evidence="1">Uncharacterized protein</fullName>
    </submittedName>
</protein>
<evidence type="ECO:0000313" key="2">
    <source>
        <dbReference type="Proteomes" id="UP000467006"/>
    </source>
</evidence>
<gene>
    <name evidence="1" type="ORF">MDUV_15240</name>
</gene>
<dbReference type="EMBL" id="AP022563">
    <property type="protein sequence ID" value="BBX16664.1"/>
    <property type="molecule type" value="Genomic_DNA"/>
</dbReference>
<accession>A0A7I7JZA7</accession>
<dbReference type="Proteomes" id="UP000467006">
    <property type="component" value="Chromosome"/>
</dbReference>
<dbReference type="InterPro" id="IPR025241">
    <property type="entry name" value="DUF4190"/>
</dbReference>
<sequence>MSEPPSPPPPPQYGPMPGGYPPPPMPYGGYPPQMPYGGSPQGPKNGLGIAALVLAIVGVVLCWTVAGGVILGLCAVIIGFVARGRVKRGEATNGGVAIAGIALGVVAVVAALVFIPIYVGLFDQVGGTDYIDCLSDAGSDPDAAQRCADEFTQRVEDRFSVTVTPTP</sequence>